<keyword evidence="4" id="KW-0227">DNA damage</keyword>
<feature type="domain" description="Replication protein A C-terminal" evidence="11">
    <location>
        <begin position="171"/>
        <end position="261"/>
    </location>
</feature>
<dbReference type="InterPro" id="IPR014892">
    <property type="entry name" value="RPA_C"/>
</dbReference>
<evidence type="ECO:0000256" key="8">
    <source>
        <dbReference type="ARBA" id="ARBA00023242"/>
    </source>
</evidence>
<feature type="region of interest" description="Disordered" evidence="10">
    <location>
        <begin position="1"/>
        <end position="35"/>
    </location>
</feature>
<dbReference type="InterPro" id="IPR014646">
    <property type="entry name" value="Rfa2/RPA32"/>
</dbReference>
<keyword evidence="7" id="KW-0234">DNA repair</keyword>
<dbReference type="InterPro" id="IPR036390">
    <property type="entry name" value="WH_DNA-bd_sf"/>
</dbReference>
<dbReference type="GO" id="GO:0000724">
    <property type="term" value="P:double-strand break repair via homologous recombination"/>
    <property type="evidence" value="ECO:0007669"/>
    <property type="project" value="TreeGrafter"/>
</dbReference>
<dbReference type="InterPro" id="IPR040260">
    <property type="entry name" value="RFA2-like"/>
</dbReference>
<keyword evidence="8" id="KW-0539">Nucleus</keyword>
<proteinExistence type="inferred from homology"/>
<dbReference type="CDD" id="cd04478">
    <property type="entry name" value="RPA2_DBD_D"/>
    <property type="match status" value="1"/>
</dbReference>
<dbReference type="EMBL" id="HG739093">
    <property type="protein sequence ID" value="CDP02983.1"/>
    <property type="molecule type" value="Genomic_DNA"/>
</dbReference>
<dbReference type="GO" id="GO:0003697">
    <property type="term" value="F:single-stranded DNA binding"/>
    <property type="evidence" value="ECO:0007669"/>
    <property type="project" value="TreeGrafter"/>
</dbReference>
<dbReference type="PANTHER" id="PTHR13989:SF46">
    <property type="entry name" value="REPLICATION PROTEIN A 32 KDA SUBUNIT A-LIKE"/>
    <property type="match status" value="1"/>
</dbReference>
<evidence type="ECO:0000256" key="10">
    <source>
        <dbReference type="SAM" id="MobiDB-lite"/>
    </source>
</evidence>
<dbReference type="AlphaFoldDB" id="A0A068U5U1"/>
<evidence type="ECO:0000256" key="4">
    <source>
        <dbReference type="ARBA" id="ARBA00022763"/>
    </source>
</evidence>
<dbReference type="InterPro" id="IPR036388">
    <property type="entry name" value="WH-like_DNA-bd_sf"/>
</dbReference>
<dbReference type="OrthoDB" id="25571at2759"/>
<evidence type="ECO:0000256" key="7">
    <source>
        <dbReference type="ARBA" id="ARBA00023204"/>
    </source>
</evidence>
<organism evidence="12 13">
    <name type="scientific">Coffea canephora</name>
    <name type="common">Robusta coffee</name>
    <dbReference type="NCBI Taxonomy" id="49390"/>
    <lineage>
        <taxon>Eukaryota</taxon>
        <taxon>Viridiplantae</taxon>
        <taxon>Streptophyta</taxon>
        <taxon>Embryophyta</taxon>
        <taxon>Tracheophyta</taxon>
        <taxon>Spermatophyta</taxon>
        <taxon>Magnoliopsida</taxon>
        <taxon>eudicotyledons</taxon>
        <taxon>Gunneridae</taxon>
        <taxon>Pentapetalae</taxon>
        <taxon>asterids</taxon>
        <taxon>lamiids</taxon>
        <taxon>Gentianales</taxon>
        <taxon>Rubiaceae</taxon>
        <taxon>Ixoroideae</taxon>
        <taxon>Gardenieae complex</taxon>
        <taxon>Bertiereae - Coffeeae clade</taxon>
        <taxon>Coffeeae</taxon>
        <taxon>Coffea</taxon>
    </lineage>
</organism>
<dbReference type="GO" id="GO:0000781">
    <property type="term" value="C:chromosome, telomeric region"/>
    <property type="evidence" value="ECO:0007669"/>
    <property type="project" value="TreeGrafter"/>
</dbReference>
<dbReference type="OMA" id="RNEGHIY"/>
<keyword evidence="13" id="KW-1185">Reference proteome</keyword>
<reference evidence="13" key="1">
    <citation type="journal article" date="2014" name="Science">
        <title>The coffee genome provides insight into the convergent evolution of caffeine biosynthesis.</title>
        <authorList>
            <person name="Denoeud F."/>
            <person name="Carretero-Paulet L."/>
            <person name="Dereeper A."/>
            <person name="Droc G."/>
            <person name="Guyot R."/>
            <person name="Pietrella M."/>
            <person name="Zheng C."/>
            <person name="Alberti A."/>
            <person name="Anthony F."/>
            <person name="Aprea G."/>
            <person name="Aury J.M."/>
            <person name="Bento P."/>
            <person name="Bernard M."/>
            <person name="Bocs S."/>
            <person name="Campa C."/>
            <person name="Cenci A."/>
            <person name="Combes M.C."/>
            <person name="Crouzillat D."/>
            <person name="Da Silva C."/>
            <person name="Daddiego L."/>
            <person name="De Bellis F."/>
            <person name="Dussert S."/>
            <person name="Garsmeur O."/>
            <person name="Gayraud T."/>
            <person name="Guignon V."/>
            <person name="Jahn K."/>
            <person name="Jamilloux V."/>
            <person name="Joet T."/>
            <person name="Labadie K."/>
            <person name="Lan T."/>
            <person name="Leclercq J."/>
            <person name="Lepelley M."/>
            <person name="Leroy T."/>
            <person name="Li L.T."/>
            <person name="Librado P."/>
            <person name="Lopez L."/>
            <person name="Munoz A."/>
            <person name="Noel B."/>
            <person name="Pallavicini A."/>
            <person name="Perrotta G."/>
            <person name="Poncet V."/>
            <person name="Pot D."/>
            <person name="Priyono X."/>
            <person name="Rigoreau M."/>
            <person name="Rouard M."/>
            <person name="Rozas J."/>
            <person name="Tranchant-Dubreuil C."/>
            <person name="VanBuren R."/>
            <person name="Zhang Q."/>
            <person name="Andrade A.C."/>
            <person name="Argout X."/>
            <person name="Bertrand B."/>
            <person name="de Kochko A."/>
            <person name="Graziosi G."/>
            <person name="Henry R.J."/>
            <person name="Jayarama X."/>
            <person name="Ming R."/>
            <person name="Nagai C."/>
            <person name="Rounsley S."/>
            <person name="Sankoff D."/>
            <person name="Giuliano G."/>
            <person name="Albert V.A."/>
            <person name="Wincker P."/>
            <person name="Lashermes P."/>
        </authorList>
    </citation>
    <scope>NUCLEOTIDE SEQUENCE [LARGE SCALE GENOMIC DNA]</scope>
    <source>
        <strain evidence="13">cv. DH200-94</strain>
    </source>
</reference>
<evidence type="ECO:0000256" key="9">
    <source>
        <dbReference type="ARBA" id="ARBA00057177"/>
    </source>
</evidence>
<evidence type="ECO:0000256" key="1">
    <source>
        <dbReference type="ARBA" id="ARBA00004123"/>
    </source>
</evidence>
<name>A0A068U5U1_COFCA</name>
<dbReference type="Pfam" id="PF08784">
    <property type="entry name" value="RPA_C"/>
    <property type="match status" value="1"/>
</dbReference>
<evidence type="ECO:0000256" key="2">
    <source>
        <dbReference type="ARBA" id="ARBA00007815"/>
    </source>
</evidence>
<protein>
    <recommendedName>
        <fullName evidence="11">Replication protein A C-terminal domain-containing protein</fullName>
    </recommendedName>
</protein>
<dbReference type="FunCoup" id="A0A068U5U1">
    <property type="interactions" value="2377"/>
</dbReference>
<comment type="subcellular location">
    <subcellularLocation>
        <location evidence="1">Nucleus</location>
    </subcellularLocation>
</comment>
<evidence type="ECO:0000313" key="12">
    <source>
        <dbReference type="EMBL" id="CDP02983.1"/>
    </source>
</evidence>
<dbReference type="Gramene" id="CDP02983">
    <property type="protein sequence ID" value="CDP02983"/>
    <property type="gene ID" value="GSCOC_T00041432001"/>
</dbReference>
<sequence>MFSSSQIDVAGGGFSSSQTTDSSRSSAKSRDAQPMVPVTVKQISDAVLSTDDKSSFKIDGVDVKNVMLVGMAFNKSEKVTDVQFEIDDGTGRIGCLRWINDAVDTKEVGRVEDGKYVRVHGLLKALQGKKQLQVFAIRPLNNYDELSSHFLACIHYHSFNTRRNGVIAPSQVHNPISAVSTPVNGHKSSSSNQFYGEYSTDGLKGIDKMVIEYLEQPSSVAQEKGVHRNEIAQHLKIPLEKILETIESLESEGLIYSTIDECHYKSTTCG</sequence>
<dbReference type="Gene3D" id="2.40.50.140">
    <property type="entry name" value="Nucleic acid-binding proteins"/>
    <property type="match status" value="1"/>
</dbReference>
<keyword evidence="3" id="KW-0235">DNA replication</keyword>
<dbReference type="GO" id="GO:0005662">
    <property type="term" value="C:DNA replication factor A complex"/>
    <property type="evidence" value="ECO:0007669"/>
    <property type="project" value="TreeGrafter"/>
</dbReference>
<comment type="similarity">
    <text evidence="2">Belongs to the replication factor A protein 2 family.</text>
</comment>
<keyword evidence="6" id="KW-0233">DNA recombination</keyword>
<evidence type="ECO:0000256" key="5">
    <source>
        <dbReference type="ARBA" id="ARBA00023125"/>
    </source>
</evidence>
<evidence type="ECO:0000256" key="6">
    <source>
        <dbReference type="ARBA" id="ARBA00023172"/>
    </source>
</evidence>
<dbReference type="Gene3D" id="1.10.10.10">
    <property type="entry name" value="Winged helix-like DNA-binding domain superfamily/Winged helix DNA-binding domain"/>
    <property type="match status" value="1"/>
</dbReference>
<evidence type="ECO:0000313" key="13">
    <source>
        <dbReference type="Proteomes" id="UP000295252"/>
    </source>
</evidence>
<dbReference type="FunFam" id="2.40.50.140:FF:000184">
    <property type="entry name" value="replication protein A 32 kDa subunit A-like"/>
    <property type="match status" value="1"/>
</dbReference>
<dbReference type="GO" id="GO:0035861">
    <property type="term" value="C:site of double-strand break"/>
    <property type="evidence" value="ECO:0007669"/>
    <property type="project" value="TreeGrafter"/>
</dbReference>
<dbReference type="InterPro" id="IPR012340">
    <property type="entry name" value="NA-bd_OB-fold"/>
</dbReference>
<dbReference type="STRING" id="49390.A0A068U5U1"/>
<dbReference type="PANTHER" id="PTHR13989">
    <property type="entry name" value="REPLICATION PROTEIN A-RELATED"/>
    <property type="match status" value="1"/>
</dbReference>
<dbReference type="PhylomeDB" id="A0A068U5U1"/>
<dbReference type="GO" id="GO:0006289">
    <property type="term" value="P:nucleotide-excision repair"/>
    <property type="evidence" value="ECO:0007669"/>
    <property type="project" value="TreeGrafter"/>
</dbReference>
<evidence type="ECO:0000256" key="3">
    <source>
        <dbReference type="ARBA" id="ARBA00022705"/>
    </source>
</evidence>
<accession>A0A068U5U1</accession>
<dbReference type="PIRSF" id="PIRSF036949">
    <property type="entry name" value="RPA32"/>
    <property type="match status" value="1"/>
</dbReference>
<dbReference type="InParanoid" id="A0A068U5U1"/>
<feature type="compositionally biased region" description="Low complexity" evidence="10">
    <location>
        <begin position="15"/>
        <end position="26"/>
    </location>
</feature>
<keyword evidence="5" id="KW-0238">DNA-binding</keyword>
<evidence type="ECO:0000259" key="11">
    <source>
        <dbReference type="Pfam" id="PF08784"/>
    </source>
</evidence>
<gene>
    <name evidence="12" type="ORF">GSCOC_T00041432001</name>
</gene>
<dbReference type="FunFam" id="1.10.10.10:FF:000168">
    <property type="entry name" value="Replication protein A 32 kDa subunit"/>
    <property type="match status" value="1"/>
</dbReference>
<dbReference type="SUPFAM" id="SSF46785">
    <property type="entry name" value="Winged helix' DNA-binding domain"/>
    <property type="match status" value="1"/>
</dbReference>
<dbReference type="Proteomes" id="UP000295252">
    <property type="component" value="Chromosome VIII"/>
</dbReference>
<dbReference type="SUPFAM" id="SSF50249">
    <property type="entry name" value="Nucleic acid-binding proteins"/>
    <property type="match status" value="1"/>
</dbReference>
<dbReference type="GO" id="GO:0006260">
    <property type="term" value="P:DNA replication"/>
    <property type="evidence" value="ECO:0007669"/>
    <property type="project" value="UniProtKB-KW"/>
</dbReference>
<comment type="function">
    <text evidence="9">Component of the replication protein A complex (RPA) required for DNA recombination, repair and replication. The activity of RPA is mediated by single-stranded DNA binding and protein interactions. Required fo cell division in meristems. Involved in the maintenance of transcriptional epigenetic gene silencing (TGS) at specific loci (including some transposons) by regulating histone H3 acetylation, 'Lys-4' and 'Lys-9' methylation.</text>
</comment>